<dbReference type="KEGG" id="afo:Afer_1044"/>
<dbReference type="InterPro" id="IPR003593">
    <property type="entry name" value="AAA+_ATPase"/>
</dbReference>
<reference evidence="6 7" key="1">
    <citation type="journal article" date="2009" name="Stand. Genomic Sci.">
        <title>Complete genome sequence of Acidimicrobium ferrooxidans type strain (ICP).</title>
        <authorList>
            <person name="Clum A."/>
            <person name="Nolan M."/>
            <person name="Lang E."/>
            <person name="Glavina Del Rio T."/>
            <person name="Tice H."/>
            <person name="Copeland A."/>
            <person name="Cheng J.F."/>
            <person name="Lucas S."/>
            <person name="Chen F."/>
            <person name="Bruce D."/>
            <person name="Goodwin L."/>
            <person name="Pitluck S."/>
            <person name="Ivanova N."/>
            <person name="Mavrommatis K."/>
            <person name="Mikhailova N."/>
            <person name="Pati A."/>
            <person name="Chen A."/>
            <person name="Palaniappan K."/>
            <person name="Goker M."/>
            <person name="Spring S."/>
            <person name="Land M."/>
            <person name="Hauser L."/>
            <person name="Chang Y.J."/>
            <person name="Jeffries C.C."/>
            <person name="Chain P."/>
            <person name="Bristow J."/>
            <person name="Eisen J.A."/>
            <person name="Markowitz V."/>
            <person name="Hugenholtz P."/>
            <person name="Kyrpides N.C."/>
            <person name="Klenk H.P."/>
            <person name="Lapidus A."/>
        </authorList>
    </citation>
    <scope>NUCLEOTIDE SEQUENCE [LARGE SCALE GENOMIC DNA]</scope>
    <source>
        <strain evidence="7">DSM 10331 / JCM 15462 / NBRC 103882 / ICP</strain>
    </source>
</reference>
<dbReference type="SUPFAM" id="SSF52540">
    <property type="entry name" value="P-loop containing nucleoside triphosphate hydrolases"/>
    <property type="match status" value="1"/>
</dbReference>
<keyword evidence="3" id="KW-0547">Nucleotide-binding</keyword>
<dbReference type="PANTHER" id="PTHR43335">
    <property type="entry name" value="ABC TRANSPORTER, ATP-BINDING PROTEIN"/>
    <property type="match status" value="1"/>
</dbReference>
<dbReference type="PROSITE" id="PS50893">
    <property type="entry name" value="ABC_TRANSPORTER_2"/>
    <property type="match status" value="1"/>
</dbReference>
<keyword evidence="4" id="KW-0067">ATP-binding</keyword>
<dbReference type="InterPro" id="IPR027417">
    <property type="entry name" value="P-loop_NTPase"/>
</dbReference>
<dbReference type="Pfam" id="PF00005">
    <property type="entry name" value="ABC_tran"/>
    <property type="match status" value="1"/>
</dbReference>
<dbReference type="CDD" id="cd03230">
    <property type="entry name" value="ABC_DR_subfamily_A"/>
    <property type="match status" value="1"/>
</dbReference>
<dbReference type="InterPro" id="IPR003439">
    <property type="entry name" value="ABC_transporter-like_ATP-bd"/>
</dbReference>
<dbReference type="SMART" id="SM00382">
    <property type="entry name" value="AAA"/>
    <property type="match status" value="1"/>
</dbReference>
<dbReference type="HOGENOM" id="CLU_000604_1_2_11"/>
<name>C7LZ24_ACIFD</name>
<gene>
    <name evidence="6" type="ordered locus">Afer_1044</name>
</gene>
<dbReference type="Gene3D" id="3.40.50.300">
    <property type="entry name" value="P-loop containing nucleotide triphosphate hydrolases"/>
    <property type="match status" value="1"/>
</dbReference>
<evidence type="ECO:0000256" key="1">
    <source>
        <dbReference type="ARBA" id="ARBA00005417"/>
    </source>
</evidence>
<keyword evidence="2" id="KW-0813">Transport</keyword>
<dbReference type="eggNOG" id="COG1131">
    <property type="taxonomic scope" value="Bacteria"/>
</dbReference>
<dbReference type="AlphaFoldDB" id="C7LZ24"/>
<dbReference type="PANTHER" id="PTHR43335:SF4">
    <property type="entry name" value="ABC TRANSPORTER, ATP-BINDING PROTEIN"/>
    <property type="match status" value="1"/>
</dbReference>
<dbReference type="Proteomes" id="UP000000771">
    <property type="component" value="Chromosome"/>
</dbReference>
<evidence type="ECO:0000313" key="6">
    <source>
        <dbReference type="EMBL" id="ACU53982.1"/>
    </source>
</evidence>
<dbReference type="EMBL" id="CP001631">
    <property type="protein sequence ID" value="ACU53982.1"/>
    <property type="molecule type" value="Genomic_DNA"/>
</dbReference>
<evidence type="ECO:0000313" key="7">
    <source>
        <dbReference type="Proteomes" id="UP000000771"/>
    </source>
</evidence>
<keyword evidence="7" id="KW-1185">Reference proteome</keyword>
<feature type="domain" description="ABC transporter" evidence="5">
    <location>
        <begin position="24"/>
        <end position="253"/>
    </location>
</feature>
<proteinExistence type="inferred from homology"/>
<accession>C7LZ24</accession>
<comment type="similarity">
    <text evidence="1">Belongs to the ABC transporter superfamily.</text>
</comment>
<dbReference type="GO" id="GO:0005524">
    <property type="term" value="F:ATP binding"/>
    <property type="evidence" value="ECO:0007669"/>
    <property type="project" value="UniProtKB-KW"/>
</dbReference>
<dbReference type="OrthoDB" id="9804819at2"/>
<dbReference type="GO" id="GO:0016887">
    <property type="term" value="F:ATP hydrolysis activity"/>
    <property type="evidence" value="ECO:0007669"/>
    <property type="project" value="InterPro"/>
</dbReference>
<evidence type="ECO:0000256" key="3">
    <source>
        <dbReference type="ARBA" id="ARBA00022741"/>
    </source>
</evidence>
<evidence type="ECO:0000256" key="4">
    <source>
        <dbReference type="ARBA" id="ARBA00022840"/>
    </source>
</evidence>
<organism evidence="6 7">
    <name type="scientific">Acidimicrobium ferrooxidans (strain DSM 10331 / JCM 15462 / NBRC 103882 / ICP)</name>
    <dbReference type="NCBI Taxonomy" id="525909"/>
    <lineage>
        <taxon>Bacteria</taxon>
        <taxon>Bacillati</taxon>
        <taxon>Actinomycetota</taxon>
        <taxon>Acidimicrobiia</taxon>
        <taxon>Acidimicrobiales</taxon>
        <taxon>Acidimicrobiaceae</taxon>
        <taxon>Acidimicrobium</taxon>
    </lineage>
</organism>
<evidence type="ECO:0000256" key="2">
    <source>
        <dbReference type="ARBA" id="ARBA00022448"/>
    </source>
</evidence>
<protein>
    <submittedName>
        <fullName evidence="6">ABC transporter related</fullName>
    </submittedName>
</protein>
<sequence>MPDHALSATSADWSAGDSHAHPALELDGLTKRFGDRVAFESVTLRVDRGEVFGLLGPNGAGKTTLVRTCATLVRPSEGRARVLGIDLEASNGPEIRRRIAVMPEAPGLYGNLSVVENLRLFARLYGVHDVDRAIREALDAVDLSSRRDDACRALSKGLRQRVAIARTLLGQPELIFLDEPTSGLDPVAARDVLELIASLRAQGRTVLITTHRLDEAERVCDRVAILRQRLLAVGKPGELGLGSQRSLVVRVGGAAEDAKAHLAPVVEAAHVVVTDEHTLRIDGAEPDELAPVVAEALVHAGDRLLELASPRERLEEVYLELVGGETKESDR</sequence>
<dbReference type="RefSeq" id="WP_015798468.1">
    <property type="nucleotide sequence ID" value="NC_013124.1"/>
</dbReference>
<evidence type="ECO:0000259" key="5">
    <source>
        <dbReference type="PROSITE" id="PS50893"/>
    </source>
</evidence>
<dbReference type="STRING" id="525909.Afer_1044"/>